<dbReference type="Proteomes" id="UP000192477">
    <property type="component" value="Unassembled WGS sequence"/>
</dbReference>
<dbReference type="EMBL" id="MJEA01000007">
    <property type="protein sequence ID" value="OQO70168.1"/>
    <property type="molecule type" value="Genomic_DNA"/>
</dbReference>
<accession>A0A1V8YC36</accession>
<organism evidence="2 3">
    <name type="scientific">Enterococcus villorum</name>
    <dbReference type="NCBI Taxonomy" id="112904"/>
    <lineage>
        <taxon>Bacteria</taxon>
        <taxon>Bacillati</taxon>
        <taxon>Bacillota</taxon>
        <taxon>Bacilli</taxon>
        <taxon>Lactobacillales</taxon>
        <taxon>Enterococcaceae</taxon>
        <taxon>Enterococcus</taxon>
    </lineage>
</organism>
<feature type="transmembrane region" description="Helical" evidence="1">
    <location>
        <begin position="6"/>
        <end position="25"/>
    </location>
</feature>
<keyword evidence="1" id="KW-0812">Transmembrane</keyword>
<proteinExistence type="predicted"/>
<keyword evidence="1" id="KW-0472">Membrane</keyword>
<reference evidence="2 3" key="1">
    <citation type="journal article" date="2017" name="BMC Microbiol.">
        <title>Comparative genomics of Enterococcus spp. isolated from bovine feces.</title>
        <authorList>
            <person name="Beukers A.G."/>
            <person name="Zaheer R."/>
            <person name="Goji N."/>
            <person name="Amoako K.K."/>
            <person name="Chaves A.V."/>
            <person name="Ward M.P."/>
            <person name="McAllister T.A."/>
        </authorList>
    </citation>
    <scope>NUCLEOTIDE SEQUENCE [LARGE SCALE GENOMIC DNA]</scope>
    <source>
        <strain evidence="2 3">F1129D 143</strain>
    </source>
</reference>
<evidence type="ECO:0000313" key="3">
    <source>
        <dbReference type="Proteomes" id="UP000192477"/>
    </source>
</evidence>
<dbReference type="RefSeq" id="WP_081183921.1">
    <property type="nucleotide sequence ID" value="NZ_MJEA01000007.1"/>
</dbReference>
<evidence type="ECO:0000256" key="1">
    <source>
        <dbReference type="SAM" id="Phobius"/>
    </source>
</evidence>
<keyword evidence="1" id="KW-1133">Transmembrane helix</keyword>
<feature type="transmembrane region" description="Helical" evidence="1">
    <location>
        <begin position="76"/>
        <end position="93"/>
    </location>
</feature>
<name>A0A1V8YC36_9ENTE</name>
<gene>
    <name evidence="2" type="ORF">BH747_08385</name>
</gene>
<dbReference type="STRING" id="112904.BH747_08385"/>
<sequence>MYILILMISSVIILSLFIALVLSSISKRKDELGRVILERALSRSMLLTLGILFLSTVVQLLGSLLNSQFFSEKMNIGSLFIVALLIVLSNLKIENGKYK</sequence>
<comment type="caution">
    <text evidence="2">The sequence shown here is derived from an EMBL/GenBank/DDBJ whole genome shotgun (WGS) entry which is preliminary data.</text>
</comment>
<evidence type="ECO:0000313" key="2">
    <source>
        <dbReference type="EMBL" id="OQO70168.1"/>
    </source>
</evidence>
<dbReference type="AlphaFoldDB" id="A0A1V8YC36"/>
<feature type="transmembrane region" description="Helical" evidence="1">
    <location>
        <begin position="46"/>
        <end position="64"/>
    </location>
</feature>
<protein>
    <submittedName>
        <fullName evidence="2">Uncharacterized protein</fullName>
    </submittedName>
</protein>